<sequence length="92" mass="10321">MTPQDPALLKELERQRTRLLDLSASNRLLHFRHTARTSLRLVDELPGLIFERLSNHRARGHAVTGRTGGRAARGGPRRPSRRGADAFAECLN</sequence>
<evidence type="ECO:0000313" key="3">
    <source>
        <dbReference type="Proteomes" id="UP001516472"/>
    </source>
</evidence>
<dbReference type="Proteomes" id="UP001516472">
    <property type="component" value="Unassembled WGS sequence"/>
</dbReference>
<comment type="caution">
    <text evidence="2">The sequence shown here is derived from an EMBL/GenBank/DDBJ whole genome shotgun (WGS) entry which is preliminary data.</text>
</comment>
<dbReference type="Pfam" id="PF13195">
    <property type="entry name" value="DUF4011"/>
    <property type="match status" value="1"/>
</dbReference>
<accession>A0ABR9PUG6</accession>
<reference evidence="2 3" key="1">
    <citation type="submission" date="2020-02" db="EMBL/GenBank/DDBJ databases">
        <authorList>
            <person name="Babadi Z.K."/>
            <person name="Risdian C."/>
            <person name="Ebrahimipour G.H."/>
            <person name="Wink J."/>
        </authorList>
    </citation>
    <scope>NUCLEOTIDE SEQUENCE [LARGE SCALE GENOMIC DNA]</scope>
    <source>
        <strain evidence="2 3">ZKHCc1 1396</strain>
    </source>
</reference>
<dbReference type="EMBL" id="JAAIYO010000008">
    <property type="protein sequence ID" value="MBE4751494.1"/>
    <property type="molecule type" value="Genomic_DNA"/>
</dbReference>
<proteinExistence type="predicted"/>
<organism evidence="2 3">
    <name type="scientific">Corallococcus soli</name>
    <dbReference type="NCBI Taxonomy" id="2710757"/>
    <lineage>
        <taxon>Bacteria</taxon>
        <taxon>Pseudomonadati</taxon>
        <taxon>Myxococcota</taxon>
        <taxon>Myxococcia</taxon>
        <taxon>Myxococcales</taxon>
        <taxon>Cystobacterineae</taxon>
        <taxon>Myxococcaceae</taxon>
        <taxon>Corallococcus</taxon>
    </lineage>
</organism>
<dbReference type="RefSeq" id="WP_193428697.1">
    <property type="nucleotide sequence ID" value="NZ_CBCSIP010000223.1"/>
</dbReference>
<dbReference type="InterPro" id="IPR025103">
    <property type="entry name" value="DUF4011"/>
</dbReference>
<feature type="region of interest" description="Disordered" evidence="1">
    <location>
        <begin position="59"/>
        <end position="92"/>
    </location>
</feature>
<gene>
    <name evidence="2" type="ORF">G4177_25300</name>
</gene>
<keyword evidence="3" id="KW-1185">Reference proteome</keyword>
<protein>
    <submittedName>
        <fullName evidence="2">DUF4011 domain-containing protein</fullName>
    </submittedName>
</protein>
<evidence type="ECO:0000256" key="1">
    <source>
        <dbReference type="SAM" id="MobiDB-lite"/>
    </source>
</evidence>
<evidence type="ECO:0000313" key="2">
    <source>
        <dbReference type="EMBL" id="MBE4751494.1"/>
    </source>
</evidence>
<name>A0ABR9PUG6_9BACT</name>